<gene>
    <name evidence="2" type="ORF">BN1221_03404</name>
</gene>
<organism evidence="2 3">
    <name type="scientific">Brenneria goodwinii</name>
    <dbReference type="NCBI Taxonomy" id="1109412"/>
    <lineage>
        <taxon>Bacteria</taxon>
        <taxon>Pseudomonadati</taxon>
        <taxon>Pseudomonadota</taxon>
        <taxon>Gammaproteobacteria</taxon>
        <taxon>Enterobacterales</taxon>
        <taxon>Pectobacteriaceae</taxon>
        <taxon>Brenneria</taxon>
    </lineage>
</organism>
<evidence type="ECO:0000256" key="1">
    <source>
        <dbReference type="SAM" id="MobiDB-lite"/>
    </source>
</evidence>
<dbReference type="EMBL" id="CGIG01000001">
    <property type="protein sequence ID" value="CPR18788.1"/>
    <property type="molecule type" value="Genomic_DNA"/>
</dbReference>
<evidence type="ECO:0000313" key="2">
    <source>
        <dbReference type="EMBL" id="CPR18788.1"/>
    </source>
</evidence>
<reference evidence="3" key="1">
    <citation type="submission" date="2015-01" db="EMBL/GenBank/DDBJ databases">
        <authorList>
            <person name="Paterson Steve"/>
        </authorList>
    </citation>
    <scope>NUCLEOTIDE SEQUENCE [LARGE SCALE GENOMIC DNA]</scope>
    <source>
        <strain evidence="3">OBR1</strain>
    </source>
</reference>
<feature type="region of interest" description="Disordered" evidence="1">
    <location>
        <begin position="13"/>
        <end position="39"/>
    </location>
</feature>
<dbReference type="AlphaFoldDB" id="A0A0G4JYW6"/>
<dbReference type="Proteomes" id="UP000044377">
    <property type="component" value="Unassembled WGS sequence"/>
</dbReference>
<keyword evidence="3" id="KW-1185">Reference proteome</keyword>
<proteinExistence type="predicted"/>
<sequence>MPDMIKNIIINRDLPVDGPQGPSHLHAKTRFTPGAKERK</sequence>
<accession>A0A0G4JYW6</accession>
<name>A0A0G4JYW6_9GAMM</name>
<protein>
    <submittedName>
        <fullName evidence="2">Uncharacterized protein</fullName>
    </submittedName>
</protein>
<dbReference type="STRING" id="1109412.BN1221_03404"/>
<evidence type="ECO:0000313" key="3">
    <source>
        <dbReference type="Proteomes" id="UP000044377"/>
    </source>
</evidence>